<keyword evidence="11" id="KW-0963">Cytoplasm</keyword>
<accession>A0ABP9ECY4</accession>
<comment type="caution">
    <text evidence="13">The sequence shown here is derived from an EMBL/GenBank/DDBJ whole genome shotgun (WGS) entry which is preliminary data.</text>
</comment>
<feature type="binding site" evidence="11">
    <location>
        <position position="43"/>
    </location>
    <ligand>
        <name>[4Fe-4S] cluster</name>
        <dbReference type="ChEBI" id="CHEBI:49883"/>
    </ligand>
</feature>
<gene>
    <name evidence="11" type="primary">whiB</name>
    <name evidence="13" type="ORF">GCM10023203_27300</name>
</gene>
<keyword evidence="5 11" id="KW-0408">Iron</keyword>
<dbReference type="PROSITE" id="PS51674">
    <property type="entry name" value="4FE4S_WBL"/>
    <property type="match status" value="1"/>
</dbReference>
<keyword evidence="6 11" id="KW-0411">Iron-sulfur</keyword>
<evidence type="ECO:0000256" key="9">
    <source>
        <dbReference type="ARBA" id="ARBA00023157"/>
    </source>
</evidence>
<dbReference type="InterPro" id="IPR003482">
    <property type="entry name" value="Whib"/>
</dbReference>
<comment type="cofactor">
    <cofactor evidence="11">
        <name>[4Fe-4S] cluster</name>
        <dbReference type="ChEBI" id="CHEBI:49883"/>
    </cofactor>
    <text evidence="11">Binds 1 [4Fe-4S] cluster per subunit. Following nitrosylation of the [4Fe-4S] cluster binds 1 [4Fe-8(NO)] cluster per subunit.</text>
</comment>
<comment type="similarity">
    <text evidence="2 11">Belongs to the WhiB family.</text>
</comment>
<evidence type="ECO:0000256" key="5">
    <source>
        <dbReference type="ARBA" id="ARBA00023004"/>
    </source>
</evidence>
<evidence type="ECO:0000313" key="14">
    <source>
        <dbReference type="Proteomes" id="UP001500457"/>
    </source>
</evidence>
<feature type="binding site" evidence="11">
    <location>
        <position position="49"/>
    </location>
    <ligand>
        <name>[4Fe-4S] cluster</name>
        <dbReference type="ChEBI" id="CHEBI:49883"/>
    </ligand>
</feature>
<keyword evidence="3 11" id="KW-0004">4Fe-4S</keyword>
<reference evidence="14" key="1">
    <citation type="journal article" date="2019" name="Int. J. Syst. Evol. Microbiol.">
        <title>The Global Catalogue of Microorganisms (GCM) 10K type strain sequencing project: providing services to taxonomists for standard genome sequencing and annotation.</title>
        <authorList>
            <consortium name="The Broad Institute Genomics Platform"/>
            <consortium name="The Broad Institute Genome Sequencing Center for Infectious Disease"/>
            <person name="Wu L."/>
            <person name="Ma J."/>
        </authorList>
    </citation>
    <scope>NUCLEOTIDE SEQUENCE [LARGE SCALE GENOMIC DNA]</scope>
    <source>
        <strain evidence="14">JCM 17983</strain>
    </source>
</reference>
<keyword evidence="14" id="KW-1185">Reference proteome</keyword>
<feature type="binding site" evidence="11">
    <location>
        <position position="40"/>
    </location>
    <ligand>
        <name>[4Fe-4S] cluster</name>
        <dbReference type="ChEBI" id="CHEBI:49883"/>
    </ligand>
</feature>
<dbReference type="EMBL" id="BAABHQ010000006">
    <property type="protein sequence ID" value="GAA4875656.1"/>
    <property type="molecule type" value="Genomic_DNA"/>
</dbReference>
<keyword evidence="4 11" id="KW-0479">Metal-binding</keyword>
<evidence type="ECO:0000256" key="10">
    <source>
        <dbReference type="ARBA" id="ARBA00023163"/>
    </source>
</evidence>
<comment type="function">
    <text evidence="11">Acts as a transcriptional regulator. Probably redox-responsive. The apo- but not holo-form probably binds DNA.</text>
</comment>
<evidence type="ECO:0000256" key="7">
    <source>
        <dbReference type="ARBA" id="ARBA00023015"/>
    </source>
</evidence>
<dbReference type="Pfam" id="PF02467">
    <property type="entry name" value="Whib"/>
    <property type="match status" value="1"/>
</dbReference>
<keyword evidence="9 11" id="KW-1015">Disulfide bond</keyword>
<evidence type="ECO:0000313" key="13">
    <source>
        <dbReference type="EMBL" id="GAA4875656.1"/>
    </source>
</evidence>
<feature type="binding site" evidence="11">
    <location>
        <position position="9"/>
    </location>
    <ligand>
        <name>[4Fe-4S] cluster</name>
        <dbReference type="ChEBI" id="CHEBI:49883"/>
    </ligand>
</feature>
<keyword evidence="7 11" id="KW-0805">Transcription regulation</keyword>
<evidence type="ECO:0000259" key="12">
    <source>
        <dbReference type="PROSITE" id="PS51674"/>
    </source>
</evidence>
<proteinExistence type="inferred from homology"/>
<dbReference type="Proteomes" id="UP001500457">
    <property type="component" value="Unassembled WGS sequence"/>
</dbReference>
<sequence length="118" mass="12696">MSWQTRAACRDTDPELFFPPSDDDTAPVVARHLSAVRPVCGRCPVQTECLTWALDTGQDVGIWAATTPTERRAIRRQRLAGVPDPVADREPACAACSLLFPVPAVDGSLCSTCQEKGA</sequence>
<comment type="subcellular location">
    <subcellularLocation>
        <location evidence="1 11">Cytoplasm</location>
    </subcellularLocation>
</comment>
<dbReference type="HAMAP" id="MF_01479">
    <property type="entry name" value="WhiB"/>
    <property type="match status" value="1"/>
</dbReference>
<dbReference type="InterPro" id="IPR034768">
    <property type="entry name" value="4FE4S_WBL"/>
</dbReference>
<evidence type="ECO:0000256" key="2">
    <source>
        <dbReference type="ARBA" id="ARBA00006597"/>
    </source>
</evidence>
<name>A0ABP9ECY4_9PSEU</name>
<organism evidence="13 14">
    <name type="scientific">Actinomycetospora straminea</name>
    <dbReference type="NCBI Taxonomy" id="663607"/>
    <lineage>
        <taxon>Bacteria</taxon>
        <taxon>Bacillati</taxon>
        <taxon>Actinomycetota</taxon>
        <taxon>Actinomycetes</taxon>
        <taxon>Pseudonocardiales</taxon>
        <taxon>Pseudonocardiaceae</taxon>
        <taxon>Actinomycetospora</taxon>
    </lineage>
</organism>
<evidence type="ECO:0000256" key="6">
    <source>
        <dbReference type="ARBA" id="ARBA00023014"/>
    </source>
</evidence>
<comment type="PTM">
    <text evidence="11">The Fe-S cluster can be nitrosylated by nitric oxide (NO).</text>
</comment>
<dbReference type="RefSeq" id="WP_337993829.1">
    <property type="nucleotide sequence ID" value="NZ_BAABHQ010000006.1"/>
</dbReference>
<evidence type="ECO:0000256" key="4">
    <source>
        <dbReference type="ARBA" id="ARBA00022723"/>
    </source>
</evidence>
<feature type="domain" description="4Fe-4S Wbl-type" evidence="12">
    <location>
        <begin position="8"/>
        <end position="73"/>
    </location>
</feature>
<evidence type="ECO:0000256" key="3">
    <source>
        <dbReference type="ARBA" id="ARBA00022485"/>
    </source>
</evidence>
<evidence type="ECO:0000256" key="1">
    <source>
        <dbReference type="ARBA" id="ARBA00004496"/>
    </source>
</evidence>
<comment type="PTM">
    <text evidence="11">Upon Fe-S cluster removal intramolecular disulfide bonds are formed.</text>
</comment>
<keyword evidence="8 11" id="KW-0238">DNA-binding</keyword>
<evidence type="ECO:0000256" key="11">
    <source>
        <dbReference type="HAMAP-Rule" id="MF_01479"/>
    </source>
</evidence>
<keyword evidence="10 11" id="KW-0804">Transcription</keyword>
<dbReference type="PANTHER" id="PTHR38839">
    <property type="entry name" value="TRANSCRIPTIONAL REGULATOR WHID-RELATED"/>
    <property type="match status" value="1"/>
</dbReference>
<protein>
    <recommendedName>
        <fullName evidence="11">Transcriptional regulator WhiB</fullName>
    </recommendedName>
</protein>
<evidence type="ECO:0000256" key="8">
    <source>
        <dbReference type="ARBA" id="ARBA00023125"/>
    </source>
</evidence>